<comment type="function">
    <text evidence="1 10">Controls the rotational direction of flagella during chemotaxis.</text>
</comment>
<accession>A0ABS2NXM5</accession>
<dbReference type="InterPro" id="IPR005503">
    <property type="entry name" value="FliL"/>
</dbReference>
<comment type="caution">
    <text evidence="11">The sequence shown here is derived from an EMBL/GenBank/DDBJ whole genome shotgun (WGS) entry which is preliminary data.</text>
</comment>
<comment type="similarity">
    <text evidence="3 10">Belongs to the FliL family.</text>
</comment>
<organism evidence="11 12">
    <name type="scientific">Sutcliffiella tianshenii</name>
    <dbReference type="NCBI Taxonomy" id="1463404"/>
    <lineage>
        <taxon>Bacteria</taxon>
        <taxon>Bacillati</taxon>
        <taxon>Bacillota</taxon>
        <taxon>Bacilli</taxon>
        <taxon>Bacillales</taxon>
        <taxon>Bacillaceae</taxon>
        <taxon>Sutcliffiella</taxon>
    </lineage>
</organism>
<feature type="transmembrane region" description="Helical" evidence="10">
    <location>
        <begin position="12"/>
        <end position="32"/>
    </location>
</feature>
<dbReference type="PANTHER" id="PTHR35091">
    <property type="entry name" value="FLAGELLAR PROTEIN FLIL"/>
    <property type="match status" value="1"/>
</dbReference>
<evidence type="ECO:0000313" key="11">
    <source>
        <dbReference type="EMBL" id="MBM7618995.1"/>
    </source>
</evidence>
<keyword evidence="4 10" id="KW-1003">Cell membrane</keyword>
<evidence type="ECO:0000256" key="1">
    <source>
        <dbReference type="ARBA" id="ARBA00002254"/>
    </source>
</evidence>
<dbReference type="Proteomes" id="UP000737402">
    <property type="component" value="Unassembled WGS sequence"/>
</dbReference>
<evidence type="ECO:0000256" key="3">
    <source>
        <dbReference type="ARBA" id="ARBA00008281"/>
    </source>
</evidence>
<evidence type="ECO:0000256" key="9">
    <source>
        <dbReference type="ARBA" id="ARBA00023136"/>
    </source>
</evidence>
<keyword evidence="7 10" id="KW-0283">Flagellar rotation</keyword>
<dbReference type="EMBL" id="JAFBED010000002">
    <property type="protein sequence ID" value="MBM7618995.1"/>
    <property type="molecule type" value="Genomic_DNA"/>
</dbReference>
<keyword evidence="9 10" id="KW-0472">Membrane</keyword>
<evidence type="ECO:0000256" key="8">
    <source>
        <dbReference type="ARBA" id="ARBA00022989"/>
    </source>
</evidence>
<evidence type="ECO:0000256" key="2">
    <source>
        <dbReference type="ARBA" id="ARBA00004162"/>
    </source>
</evidence>
<keyword evidence="12" id="KW-1185">Reference proteome</keyword>
<protein>
    <recommendedName>
        <fullName evidence="10">Flagellar protein FliL</fullName>
    </recommendedName>
</protein>
<dbReference type="NCBIfam" id="NF005826">
    <property type="entry name" value="PRK07718.1"/>
    <property type="match status" value="1"/>
</dbReference>
<evidence type="ECO:0000313" key="12">
    <source>
        <dbReference type="Proteomes" id="UP000737402"/>
    </source>
</evidence>
<keyword evidence="5 10" id="KW-0145">Chemotaxis</keyword>
<keyword evidence="6 10" id="KW-0812">Transmembrane</keyword>
<dbReference type="Pfam" id="PF03748">
    <property type="entry name" value="FliL"/>
    <property type="match status" value="1"/>
</dbReference>
<gene>
    <name evidence="11" type="ORF">JOC95_000844</name>
</gene>
<evidence type="ECO:0000256" key="4">
    <source>
        <dbReference type="ARBA" id="ARBA00022475"/>
    </source>
</evidence>
<evidence type="ECO:0000256" key="6">
    <source>
        <dbReference type="ARBA" id="ARBA00022692"/>
    </source>
</evidence>
<comment type="subcellular location">
    <subcellularLocation>
        <location evidence="2">Cell membrane</location>
        <topology evidence="2">Single-pass membrane protein</topology>
    </subcellularLocation>
</comment>
<keyword evidence="11" id="KW-0966">Cell projection</keyword>
<keyword evidence="8 10" id="KW-1133">Transmembrane helix</keyword>
<dbReference type="PANTHER" id="PTHR35091:SF2">
    <property type="entry name" value="FLAGELLAR PROTEIN FLIL"/>
    <property type="match status" value="1"/>
</dbReference>
<reference evidence="11 12" key="1">
    <citation type="submission" date="2021-01" db="EMBL/GenBank/DDBJ databases">
        <title>Genomic Encyclopedia of Type Strains, Phase IV (KMG-IV): sequencing the most valuable type-strain genomes for metagenomic binning, comparative biology and taxonomic classification.</title>
        <authorList>
            <person name="Goeker M."/>
        </authorList>
    </citation>
    <scope>NUCLEOTIDE SEQUENCE [LARGE SCALE GENOMIC DNA]</scope>
    <source>
        <strain evidence="11 12">DSM 25879</strain>
    </source>
</reference>
<evidence type="ECO:0000256" key="10">
    <source>
        <dbReference type="RuleBase" id="RU364125"/>
    </source>
</evidence>
<dbReference type="RefSeq" id="WP_204413691.1">
    <property type="nucleotide sequence ID" value="NZ_JAFBED010000002.1"/>
</dbReference>
<evidence type="ECO:0000256" key="7">
    <source>
        <dbReference type="ARBA" id="ARBA00022779"/>
    </source>
</evidence>
<keyword evidence="11" id="KW-0282">Flagellum</keyword>
<proteinExistence type="inferred from homology"/>
<evidence type="ECO:0000256" key="5">
    <source>
        <dbReference type="ARBA" id="ARBA00022500"/>
    </source>
</evidence>
<keyword evidence="11" id="KW-0969">Cilium</keyword>
<sequence>MFRNKLVNTMIIILLIISLLGVVALVMVNVYYADGTTGEESIDEILKHSLDIEEITTNLQSGGYLRVQFKVQTDSKDAREELEKRDFQVRNIIIYEISNKKSSDFAGNEGLAKLEQDIQTKLNEVMKDGSVVKVYTTSFLLQD</sequence>
<name>A0ABS2NXM5_9BACI</name>